<dbReference type="EMBL" id="VXIV02002177">
    <property type="protein sequence ID" value="KAF6026939.1"/>
    <property type="molecule type" value="Genomic_DNA"/>
</dbReference>
<proteinExistence type="predicted"/>
<name>A0A7J7JKR7_BUGNE</name>
<sequence length="74" mass="8623">METIRQTVVENLKQLAHAPSIQMVERVRPWQPETKSKNEGDPDVRETAEEKDQSRMFMMGFSLKHANCSLQYQS</sequence>
<dbReference type="AlphaFoldDB" id="A0A7J7JKR7"/>
<gene>
    <name evidence="2" type="ORF">EB796_014751</name>
</gene>
<organism evidence="2 3">
    <name type="scientific">Bugula neritina</name>
    <name type="common">Brown bryozoan</name>
    <name type="synonym">Sertularia neritina</name>
    <dbReference type="NCBI Taxonomy" id="10212"/>
    <lineage>
        <taxon>Eukaryota</taxon>
        <taxon>Metazoa</taxon>
        <taxon>Spiralia</taxon>
        <taxon>Lophotrochozoa</taxon>
        <taxon>Bryozoa</taxon>
        <taxon>Gymnolaemata</taxon>
        <taxon>Cheilostomatida</taxon>
        <taxon>Flustrina</taxon>
        <taxon>Buguloidea</taxon>
        <taxon>Bugulidae</taxon>
        <taxon>Bugula</taxon>
    </lineage>
</organism>
<protein>
    <submittedName>
        <fullName evidence="2">Uncharacterized protein</fullName>
    </submittedName>
</protein>
<feature type="compositionally biased region" description="Basic and acidic residues" evidence="1">
    <location>
        <begin position="34"/>
        <end position="53"/>
    </location>
</feature>
<evidence type="ECO:0000256" key="1">
    <source>
        <dbReference type="SAM" id="MobiDB-lite"/>
    </source>
</evidence>
<evidence type="ECO:0000313" key="2">
    <source>
        <dbReference type="EMBL" id="KAF6026939.1"/>
    </source>
</evidence>
<accession>A0A7J7JKR7</accession>
<evidence type="ECO:0000313" key="3">
    <source>
        <dbReference type="Proteomes" id="UP000593567"/>
    </source>
</evidence>
<feature type="region of interest" description="Disordered" evidence="1">
    <location>
        <begin position="23"/>
        <end position="53"/>
    </location>
</feature>
<keyword evidence="3" id="KW-1185">Reference proteome</keyword>
<dbReference type="Proteomes" id="UP000593567">
    <property type="component" value="Unassembled WGS sequence"/>
</dbReference>
<comment type="caution">
    <text evidence="2">The sequence shown here is derived from an EMBL/GenBank/DDBJ whole genome shotgun (WGS) entry which is preliminary data.</text>
</comment>
<reference evidence="2" key="1">
    <citation type="submission" date="2020-06" db="EMBL/GenBank/DDBJ databases">
        <title>Draft genome of Bugula neritina, a colonial animal packing powerful symbionts and potential medicines.</title>
        <authorList>
            <person name="Rayko M."/>
        </authorList>
    </citation>
    <scope>NUCLEOTIDE SEQUENCE [LARGE SCALE GENOMIC DNA]</scope>
    <source>
        <strain evidence="2">Kwan_BN1</strain>
    </source>
</reference>